<evidence type="ECO:0000313" key="2">
    <source>
        <dbReference type="Proteomes" id="UP000438429"/>
    </source>
</evidence>
<dbReference type="AlphaFoldDB" id="A0A6A4SGL1"/>
<organism evidence="1 2">
    <name type="scientific">Scophthalmus maximus</name>
    <name type="common">Turbot</name>
    <name type="synonym">Psetta maxima</name>
    <dbReference type="NCBI Taxonomy" id="52904"/>
    <lineage>
        <taxon>Eukaryota</taxon>
        <taxon>Metazoa</taxon>
        <taxon>Chordata</taxon>
        <taxon>Craniata</taxon>
        <taxon>Vertebrata</taxon>
        <taxon>Euteleostomi</taxon>
        <taxon>Actinopterygii</taxon>
        <taxon>Neopterygii</taxon>
        <taxon>Teleostei</taxon>
        <taxon>Neoteleostei</taxon>
        <taxon>Acanthomorphata</taxon>
        <taxon>Carangaria</taxon>
        <taxon>Pleuronectiformes</taxon>
        <taxon>Pleuronectoidei</taxon>
        <taxon>Scophthalmidae</taxon>
        <taxon>Scophthalmus</taxon>
    </lineage>
</organism>
<dbReference type="EMBL" id="VEVO01000013">
    <property type="protein sequence ID" value="KAF0033273.1"/>
    <property type="molecule type" value="Genomic_DNA"/>
</dbReference>
<proteinExistence type="predicted"/>
<comment type="caution">
    <text evidence="1">The sequence shown here is derived from an EMBL/GenBank/DDBJ whole genome shotgun (WGS) entry which is preliminary data.</text>
</comment>
<dbReference type="Proteomes" id="UP000438429">
    <property type="component" value="Unassembled WGS sequence"/>
</dbReference>
<gene>
    <name evidence="1" type="ORF">F2P81_015563</name>
</gene>
<protein>
    <submittedName>
        <fullName evidence="1">Uncharacterized protein</fullName>
    </submittedName>
</protein>
<name>A0A6A4SGL1_SCOMX</name>
<evidence type="ECO:0000313" key="1">
    <source>
        <dbReference type="EMBL" id="KAF0033273.1"/>
    </source>
</evidence>
<accession>A0A6A4SGL1</accession>
<reference evidence="1 2" key="1">
    <citation type="submission" date="2019-06" db="EMBL/GenBank/DDBJ databases">
        <title>Draft genomes of female and male turbot (Scophthalmus maximus).</title>
        <authorList>
            <person name="Xu H."/>
            <person name="Xu X.-W."/>
            <person name="Shao C."/>
            <person name="Chen S."/>
        </authorList>
    </citation>
    <scope>NUCLEOTIDE SEQUENCE [LARGE SCALE GENOMIC DNA]</scope>
    <source>
        <strain evidence="1">Ysfricsl-2016a</strain>
        <tissue evidence="1">Blood</tissue>
    </source>
</reference>
<sequence>MTQRDASAHICHYEQIYKEVAFIRRPDVQLWRQQRLRGNVPALPTGVRSEWNRELLFSLVHTAQMGTCRQIRCSGLEEVPEVQHTKIIRDKNPSAPQTETKSTLRLHADEGAPSLTRLWVADIQ</sequence>